<dbReference type="Proteomes" id="UP000886602">
    <property type="component" value="Unassembled WGS sequence"/>
</dbReference>
<organism evidence="2 3">
    <name type="scientific">Candidatus Propionivibrio dominans</name>
    <dbReference type="NCBI Taxonomy" id="2954373"/>
    <lineage>
        <taxon>Bacteria</taxon>
        <taxon>Pseudomonadati</taxon>
        <taxon>Pseudomonadota</taxon>
        <taxon>Betaproteobacteria</taxon>
        <taxon>Rhodocyclales</taxon>
        <taxon>Rhodocyclaceae</taxon>
        <taxon>Propionivibrio</taxon>
    </lineage>
</organism>
<protein>
    <submittedName>
        <fullName evidence="2">Uncharacterized protein</fullName>
    </submittedName>
</protein>
<gene>
    <name evidence="2" type="ORF">IPJ48_09995</name>
</gene>
<evidence type="ECO:0000256" key="1">
    <source>
        <dbReference type="SAM" id="MobiDB-lite"/>
    </source>
</evidence>
<comment type="caution">
    <text evidence="2">The sequence shown here is derived from an EMBL/GenBank/DDBJ whole genome shotgun (WGS) entry which is preliminary data.</text>
</comment>
<evidence type="ECO:0000313" key="3">
    <source>
        <dbReference type="Proteomes" id="UP000886602"/>
    </source>
</evidence>
<name>A0A9D7FFK7_9RHOO</name>
<proteinExistence type="predicted"/>
<feature type="region of interest" description="Disordered" evidence="1">
    <location>
        <begin position="22"/>
        <end position="57"/>
    </location>
</feature>
<accession>A0A9D7FFK7</accession>
<evidence type="ECO:0000313" key="2">
    <source>
        <dbReference type="EMBL" id="MBK7423389.1"/>
    </source>
</evidence>
<reference evidence="2" key="1">
    <citation type="submission" date="2020-10" db="EMBL/GenBank/DDBJ databases">
        <title>Connecting structure to function with the recovery of over 1000 high-quality activated sludge metagenome-assembled genomes encoding full-length rRNA genes using long-read sequencing.</title>
        <authorList>
            <person name="Singleton C.M."/>
            <person name="Petriglieri F."/>
            <person name="Kristensen J.M."/>
            <person name="Kirkegaard R.H."/>
            <person name="Michaelsen T.Y."/>
            <person name="Andersen M.H."/>
            <person name="Karst S.M."/>
            <person name="Dueholm M.S."/>
            <person name="Nielsen P.H."/>
            <person name="Albertsen M."/>
        </authorList>
    </citation>
    <scope>NUCLEOTIDE SEQUENCE</scope>
    <source>
        <strain evidence="2">EsbW_18-Q3-R4-48_MAXAC.044</strain>
    </source>
</reference>
<dbReference type="EMBL" id="JADJNC010000014">
    <property type="protein sequence ID" value="MBK7423389.1"/>
    <property type="molecule type" value="Genomic_DNA"/>
</dbReference>
<dbReference type="AlphaFoldDB" id="A0A9D7FFK7"/>
<sequence length="104" mass="11351">MTNNFSVFSGFGKGCLKTSQQVSSGAADQVSKRHSGAPQGYFLRGKSRNPENSRALDTGFRRCDGLFSVSTKDSIRIDASRSHPNRADTPLAQLFLPINQEVDD</sequence>